<sequence>MCFGIAASPAQFQRCMDSLIGQLPGVAAYLDDLIITGRTEAEHWKNLENLLNRLQEFGFRIRLEKCEFFKKSVEYLGHEIGSNGMTPSKSSIKAVEQLPRPKTCQEIQAFMGKINYYGRFIADLSEKARPLYALMRKNAKFEWKQAQEEAFQLLKREVIDATQLTHYDDSKPLILATDASQHGIGAVLLQLDKGVEYSIVHASKTLNEHQVKYSQIEKEALSIVYGVTKFRQFLYGRRFSLKTDHKPLVAIFSPDKNIPVLAAQRLQRWAITLMSYQYDICYKPSAQHGNADGLSRLPMGPDVSFDKQEEEENIEIAHAIMDELESSPLKAQDVKVELHKDSRLKQVKRHIEDGSWPGKLKADQTHLRPFWNHRDSLFIFNDIVLLQRDNCTRIVVPFSLRKKVLDLLHTAHWGVVRMKQMARRYVWWPGISQDIEKLVKCCEPCRLSAKLPNKTFQEWPKTEKPWQRVHLDFAGPYKGKMWLVCIDAHSKFPYVAMLNIGKTTSEDTIDVLKQIFTIEGSPDTIVTDNGPQFVSREFEKFCVQLGIHHVTSPPYHPASNGEAERFVQSLKTGLDKNCAGGAGLKDAIRVFLATYRCSPHPGLAGKSPAEVLHGRQPRNLLSLLWPREASGEDHTLNKGKHRYDVDALVYARNYARGPKWVPGTVIKTLGRVLVRVQTDHGVWKRHVNQLQPRMSSYDVQPQCGEGEVNPTQREILPEPEPVVGRPQPRERRYPERVRRRPDFYRS</sequence>
<dbReference type="InterPro" id="IPR001584">
    <property type="entry name" value="Integrase_cat-core"/>
</dbReference>
<dbReference type="Pfam" id="PF17917">
    <property type="entry name" value="RT_RNaseH"/>
    <property type="match status" value="1"/>
</dbReference>
<keyword evidence="4" id="KW-0540">Nuclease</keyword>
<reference evidence="12" key="1">
    <citation type="submission" date="2025-08" db="UniProtKB">
        <authorList>
            <consortium name="RefSeq"/>
        </authorList>
    </citation>
    <scope>IDENTIFICATION</scope>
</reference>
<dbReference type="Proteomes" id="UP000695022">
    <property type="component" value="Unplaced"/>
</dbReference>
<evidence type="ECO:0000259" key="9">
    <source>
        <dbReference type="PROSITE" id="PS50878"/>
    </source>
</evidence>
<dbReference type="PROSITE" id="PS50878">
    <property type="entry name" value="RT_POL"/>
    <property type="match status" value="1"/>
</dbReference>
<feature type="region of interest" description="Disordered" evidence="8">
    <location>
        <begin position="693"/>
        <end position="746"/>
    </location>
</feature>
<evidence type="ECO:0000256" key="5">
    <source>
        <dbReference type="ARBA" id="ARBA00022759"/>
    </source>
</evidence>
<dbReference type="SUPFAM" id="SSF53098">
    <property type="entry name" value="Ribonuclease H-like"/>
    <property type="match status" value="1"/>
</dbReference>
<feature type="compositionally biased region" description="Basic and acidic residues" evidence="8">
    <location>
        <begin position="727"/>
        <end position="746"/>
    </location>
</feature>
<accession>A0ABM1EWY0</accession>
<keyword evidence="3" id="KW-0548">Nucleotidyltransferase</keyword>
<dbReference type="Gene3D" id="3.30.70.270">
    <property type="match status" value="2"/>
</dbReference>
<dbReference type="InterPro" id="IPR043128">
    <property type="entry name" value="Rev_trsase/Diguanyl_cyclase"/>
</dbReference>
<evidence type="ECO:0000256" key="6">
    <source>
        <dbReference type="ARBA" id="ARBA00022801"/>
    </source>
</evidence>
<feature type="domain" description="Integrase catalytic" evidence="10">
    <location>
        <begin position="461"/>
        <end position="616"/>
    </location>
</feature>
<evidence type="ECO:0000313" key="12">
    <source>
        <dbReference type="RefSeq" id="XP_014676701.1"/>
    </source>
</evidence>
<dbReference type="CDD" id="cd01647">
    <property type="entry name" value="RT_LTR"/>
    <property type="match status" value="1"/>
</dbReference>
<dbReference type="InterPro" id="IPR041373">
    <property type="entry name" value="RT_RNaseH"/>
</dbReference>
<organism evidence="11 12">
    <name type="scientific">Priapulus caudatus</name>
    <name type="common">Priapulid worm</name>
    <dbReference type="NCBI Taxonomy" id="37621"/>
    <lineage>
        <taxon>Eukaryota</taxon>
        <taxon>Metazoa</taxon>
        <taxon>Ecdysozoa</taxon>
        <taxon>Scalidophora</taxon>
        <taxon>Priapulida</taxon>
        <taxon>Priapulimorpha</taxon>
        <taxon>Priapulimorphida</taxon>
        <taxon>Priapulidae</taxon>
        <taxon>Priapulus</taxon>
    </lineage>
</organism>
<dbReference type="Gene3D" id="3.10.20.370">
    <property type="match status" value="1"/>
</dbReference>
<dbReference type="PROSITE" id="PS50994">
    <property type="entry name" value="INTEGRASE"/>
    <property type="match status" value="1"/>
</dbReference>
<dbReference type="InterPro" id="IPR036397">
    <property type="entry name" value="RNaseH_sf"/>
</dbReference>
<dbReference type="Pfam" id="PF17921">
    <property type="entry name" value="Integrase_H2C2"/>
    <property type="match status" value="1"/>
</dbReference>
<evidence type="ECO:0000256" key="4">
    <source>
        <dbReference type="ARBA" id="ARBA00022722"/>
    </source>
</evidence>
<dbReference type="SUPFAM" id="SSF56672">
    <property type="entry name" value="DNA/RNA polymerases"/>
    <property type="match status" value="1"/>
</dbReference>
<evidence type="ECO:0000256" key="7">
    <source>
        <dbReference type="ARBA" id="ARBA00022918"/>
    </source>
</evidence>
<gene>
    <name evidence="12" type="primary">LOC106816594</name>
</gene>
<dbReference type="InterPro" id="IPR050951">
    <property type="entry name" value="Retrovirus_Pol_polyprotein"/>
</dbReference>
<evidence type="ECO:0000256" key="8">
    <source>
        <dbReference type="SAM" id="MobiDB-lite"/>
    </source>
</evidence>
<dbReference type="InterPro" id="IPR000477">
    <property type="entry name" value="RT_dom"/>
</dbReference>
<evidence type="ECO:0000313" key="11">
    <source>
        <dbReference type="Proteomes" id="UP000695022"/>
    </source>
</evidence>
<keyword evidence="5" id="KW-0255">Endonuclease</keyword>
<dbReference type="GeneID" id="106816594"/>
<evidence type="ECO:0000256" key="2">
    <source>
        <dbReference type="ARBA" id="ARBA00022679"/>
    </source>
</evidence>
<protein>
    <recommendedName>
        <fullName evidence="1">RNA-directed DNA polymerase</fullName>
        <ecNumber evidence="1">2.7.7.49</ecNumber>
    </recommendedName>
</protein>
<dbReference type="RefSeq" id="XP_014676701.1">
    <property type="nucleotide sequence ID" value="XM_014821215.1"/>
</dbReference>
<name>A0ABM1EWY0_PRICU</name>
<evidence type="ECO:0000259" key="10">
    <source>
        <dbReference type="PROSITE" id="PS50994"/>
    </source>
</evidence>
<keyword evidence="6" id="KW-0378">Hydrolase</keyword>
<dbReference type="Gene3D" id="3.30.420.10">
    <property type="entry name" value="Ribonuclease H-like superfamily/Ribonuclease H"/>
    <property type="match status" value="1"/>
</dbReference>
<dbReference type="Pfam" id="PF00665">
    <property type="entry name" value="rve"/>
    <property type="match status" value="1"/>
</dbReference>
<dbReference type="PANTHER" id="PTHR37984:SF5">
    <property type="entry name" value="PROTEIN NYNRIN-LIKE"/>
    <property type="match status" value="1"/>
</dbReference>
<keyword evidence="11" id="KW-1185">Reference proteome</keyword>
<dbReference type="Gene3D" id="1.10.340.70">
    <property type="match status" value="1"/>
</dbReference>
<dbReference type="InterPro" id="IPR041588">
    <property type="entry name" value="Integrase_H2C2"/>
</dbReference>
<evidence type="ECO:0000256" key="1">
    <source>
        <dbReference type="ARBA" id="ARBA00012493"/>
    </source>
</evidence>
<keyword evidence="7" id="KW-0695">RNA-directed DNA polymerase</keyword>
<dbReference type="InterPro" id="IPR043502">
    <property type="entry name" value="DNA/RNA_pol_sf"/>
</dbReference>
<proteinExistence type="predicted"/>
<dbReference type="EC" id="2.7.7.49" evidence="1"/>
<keyword evidence="2" id="KW-0808">Transferase</keyword>
<evidence type="ECO:0000256" key="3">
    <source>
        <dbReference type="ARBA" id="ARBA00022695"/>
    </source>
</evidence>
<dbReference type="InterPro" id="IPR012337">
    <property type="entry name" value="RNaseH-like_sf"/>
</dbReference>
<dbReference type="PANTHER" id="PTHR37984">
    <property type="entry name" value="PROTEIN CBG26694"/>
    <property type="match status" value="1"/>
</dbReference>
<dbReference type="CDD" id="cd09274">
    <property type="entry name" value="RNase_HI_RT_Ty3"/>
    <property type="match status" value="1"/>
</dbReference>
<feature type="domain" description="Reverse transcriptase" evidence="9">
    <location>
        <begin position="1"/>
        <end position="80"/>
    </location>
</feature>
<dbReference type="Pfam" id="PF00078">
    <property type="entry name" value="RVT_1"/>
    <property type="match status" value="1"/>
</dbReference>